<feature type="transmembrane region" description="Helical" evidence="1">
    <location>
        <begin position="188"/>
        <end position="212"/>
    </location>
</feature>
<keyword evidence="1" id="KW-1133">Transmembrane helix</keyword>
<keyword evidence="1" id="KW-0812">Transmembrane</keyword>
<dbReference type="RefSeq" id="WP_003145835.1">
    <property type="nucleotide sequence ID" value="NZ_GL883582.1"/>
</dbReference>
<dbReference type="AlphaFoldDB" id="A0AA87DVG2"/>
<sequence>MIKQQYETKFGAIWNLISSRNYGMPLFYKGLYILYYFVTITTILELLFDKTYIILALISSLIIVINGRKYDDSEQQYIEYLPISMKNKVRYIYYTTYVSLFLGGILAFILDFIYNRVSVIEYIYAILTIIALSNLAITQMVNTKKSLIYFFIWDILIYQFIVSIVRFVLLGVYSAFTGPKYDSTQFNLVKILILILLVVVYHFMCVYVINSVKKSNKQNNNERIKLVIILVLLLITGGYKFYLDAGKEFYSGVKEASKTGIVTIYDNSMKK</sequence>
<dbReference type="EMBL" id="ACRO01000002">
    <property type="protein sequence ID" value="EGF88160.1"/>
    <property type="molecule type" value="Genomic_DNA"/>
</dbReference>
<name>A0AA87DVG2_9BACL</name>
<reference evidence="2 3" key="1">
    <citation type="submission" date="2011-03" db="EMBL/GenBank/DDBJ databases">
        <title>The Genome Sequence of Gemella haemolysans M341.</title>
        <authorList>
            <consortium name="The Broad Institute Genome Sequencing Platform"/>
            <consortium name="The Broad Institute Genome Sequencing Center for Infectious Disease"/>
            <person name="Earl A."/>
            <person name="Ward D."/>
            <person name="Feldgarden M."/>
            <person name="Gevers D."/>
            <person name="Sibley C.D."/>
            <person name="Field T.R."/>
            <person name="Grinwis M."/>
            <person name="Eshaghurshan C.S."/>
            <person name="Surette M.G."/>
            <person name="Young S.K."/>
            <person name="Zeng Q."/>
            <person name="Gargeya S."/>
            <person name="Fitzgerald M."/>
            <person name="Haas B."/>
            <person name="Abouelleil A."/>
            <person name="Alvarado L."/>
            <person name="Arachchi H.M."/>
            <person name="Berlin A."/>
            <person name="Brown A."/>
            <person name="Chapman S.B."/>
            <person name="Chen Z."/>
            <person name="Dunbar C."/>
            <person name="Freedman E."/>
            <person name="Gearin G."/>
            <person name="Gellesch M."/>
            <person name="Goldberg J."/>
            <person name="Griggs A."/>
            <person name="Gujja S."/>
            <person name="Heilman E.R."/>
            <person name="Heiman D."/>
            <person name="Howarth C."/>
            <person name="Larson L."/>
            <person name="Lui A."/>
            <person name="MacDonald P.J.P."/>
            <person name="Mehta T."/>
            <person name="Montmayeur A."/>
            <person name="Murphy C."/>
            <person name="Neiman D."/>
            <person name="Pearson M."/>
            <person name="Priest M."/>
            <person name="Roberts A."/>
            <person name="Saif S."/>
            <person name="Shea T."/>
            <person name="Shenoy N."/>
            <person name="Sisk P."/>
            <person name="Stolte C."/>
            <person name="Sykes S."/>
            <person name="White J."/>
            <person name="Yandava C."/>
            <person name="Wortman J."/>
            <person name="Nusbaum C."/>
            <person name="Birren B."/>
        </authorList>
    </citation>
    <scope>NUCLEOTIDE SEQUENCE [LARGE SCALE GENOMIC DNA]</scope>
    <source>
        <strain evidence="2 3">M341</strain>
    </source>
</reference>
<feature type="transmembrane region" description="Helical" evidence="1">
    <location>
        <begin position="119"/>
        <end position="137"/>
    </location>
</feature>
<evidence type="ECO:0000313" key="3">
    <source>
        <dbReference type="Proteomes" id="UP000004773"/>
    </source>
</evidence>
<proteinExistence type="predicted"/>
<comment type="caution">
    <text evidence="2">The sequence shown here is derived from an EMBL/GenBank/DDBJ whole genome shotgun (WGS) entry which is preliminary data.</text>
</comment>
<feature type="transmembrane region" description="Helical" evidence="1">
    <location>
        <begin position="149"/>
        <end position="176"/>
    </location>
</feature>
<evidence type="ECO:0000256" key="1">
    <source>
        <dbReference type="SAM" id="Phobius"/>
    </source>
</evidence>
<gene>
    <name evidence="2" type="ORF">HMPREF0428_00054</name>
</gene>
<dbReference type="Proteomes" id="UP000004773">
    <property type="component" value="Unassembled WGS sequence"/>
</dbReference>
<feature type="transmembrane region" description="Helical" evidence="1">
    <location>
        <begin position="224"/>
        <end position="242"/>
    </location>
</feature>
<feature type="transmembrane region" description="Helical" evidence="1">
    <location>
        <begin position="91"/>
        <end position="113"/>
    </location>
</feature>
<feature type="transmembrane region" description="Helical" evidence="1">
    <location>
        <begin position="52"/>
        <end position="70"/>
    </location>
</feature>
<accession>A0AA87DVG2</accession>
<feature type="transmembrane region" description="Helical" evidence="1">
    <location>
        <begin position="26"/>
        <end position="46"/>
    </location>
</feature>
<protein>
    <submittedName>
        <fullName evidence="2">Uncharacterized protein</fullName>
    </submittedName>
</protein>
<keyword evidence="1" id="KW-0472">Membrane</keyword>
<evidence type="ECO:0000313" key="2">
    <source>
        <dbReference type="EMBL" id="EGF88160.1"/>
    </source>
</evidence>
<organism evidence="2 3">
    <name type="scientific">Gemella haemolysans M341</name>
    <dbReference type="NCBI Taxonomy" id="562981"/>
    <lineage>
        <taxon>Bacteria</taxon>
        <taxon>Bacillati</taxon>
        <taxon>Bacillota</taxon>
        <taxon>Bacilli</taxon>
        <taxon>Bacillales</taxon>
        <taxon>Gemellaceae</taxon>
        <taxon>Gemella</taxon>
    </lineage>
</organism>